<sequence>MRQSKISLFLFFFLFYASLNCFDISKFSFFSQNWNVSSISEIRGDEIQQTPFLDFNLTLTLSDNATLEGSIFLKEDTLSDHRTEELESEETDEFHDEESEALIREYPVEITIKNKTLVQFQIWERSSTEPLFKISLNFTQIEKKIIFSEIEYLASPPNWDTNYKNIALINSGPYQFIFTLLNLQGDKKINFFFEKITIKTSLFKKYLPYGVLVILIIPRIILKKKQTAKEKKEMLERLKERKKQSQQKRQDQKNSSQKRISSSEKKNK</sequence>
<keyword evidence="3" id="KW-0732">Signal</keyword>
<gene>
    <name evidence="4" type="ORF">M0813_11013</name>
</gene>
<evidence type="ECO:0000256" key="3">
    <source>
        <dbReference type="SAM" id="SignalP"/>
    </source>
</evidence>
<name>A0ABQ8X3R1_9EUKA</name>
<protein>
    <submittedName>
        <fullName evidence="4">F20p5.22 protein-related</fullName>
    </submittedName>
</protein>
<evidence type="ECO:0000313" key="4">
    <source>
        <dbReference type="EMBL" id="KAJ6226323.1"/>
    </source>
</evidence>
<keyword evidence="5" id="KW-1185">Reference proteome</keyword>
<reference evidence="4" key="1">
    <citation type="submission" date="2022-08" db="EMBL/GenBank/DDBJ databases">
        <title>Novel sulfate-reducing endosymbionts in the free-living metamonad Anaeramoeba.</title>
        <authorList>
            <person name="Jerlstrom-Hultqvist J."/>
            <person name="Cepicka I."/>
            <person name="Gallot-Lavallee L."/>
            <person name="Salas-Leiva D."/>
            <person name="Curtis B.A."/>
            <person name="Zahonova K."/>
            <person name="Pipaliya S."/>
            <person name="Dacks J."/>
            <person name="Roger A.J."/>
        </authorList>
    </citation>
    <scope>NUCLEOTIDE SEQUENCE</scope>
    <source>
        <strain evidence="4">Schooner1</strain>
    </source>
</reference>
<dbReference type="EMBL" id="JAOAOG010000345">
    <property type="protein sequence ID" value="KAJ6226323.1"/>
    <property type="molecule type" value="Genomic_DNA"/>
</dbReference>
<evidence type="ECO:0000313" key="5">
    <source>
        <dbReference type="Proteomes" id="UP001150062"/>
    </source>
</evidence>
<accession>A0ABQ8X3R1</accession>
<keyword evidence="2" id="KW-0812">Transmembrane</keyword>
<keyword evidence="2" id="KW-1133">Transmembrane helix</keyword>
<feature type="signal peptide" evidence="3">
    <location>
        <begin position="1"/>
        <end position="21"/>
    </location>
</feature>
<proteinExistence type="predicted"/>
<dbReference type="Proteomes" id="UP001150062">
    <property type="component" value="Unassembled WGS sequence"/>
</dbReference>
<feature type="region of interest" description="Disordered" evidence="1">
    <location>
        <begin position="233"/>
        <end position="268"/>
    </location>
</feature>
<comment type="caution">
    <text evidence="4">The sequence shown here is derived from an EMBL/GenBank/DDBJ whole genome shotgun (WGS) entry which is preliminary data.</text>
</comment>
<feature type="chain" id="PRO_5047245304" evidence="3">
    <location>
        <begin position="22"/>
        <end position="268"/>
    </location>
</feature>
<evidence type="ECO:0000256" key="1">
    <source>
        <dbReference type="SAM" id="MobiDB-lite"/>
    </source>
</evidence>
<keyword evidence="2" id="KW-0472">Membrane</keyword>
<evidence type="ECO:0000256" key="2">
    <source>
        <dbReference type="SAM" id="Phobius"/>
    </source>
</evidence>
<feature type="transmembrane region" description="Helical" evidence="2">
    <location>
        <begin position="206"/>
        <end position="222"/>
    </location>
</feature>
<organism evidence="4 5">
    <name type="scientific">Anaeramoeba flamelloides</name>
    <dbReference type="NCBI Taxonomy" id="1746091"/>
    <lineage>
        <taxon>Eukaryota</taxon>
        <taxon>Metamonada</taxon>
        <taxon>Anaeramoebidae</taxon>
        <taxon>Anaeramoeba</taxon>
    </lineage>
</organism>